<protein>
    <submittedName>
        <fullName evidence="1">Uncharacterized protein</fullName>
    </submittedName>
</protein>
<organism evidence="1">
    <name type="scientific">Planktothricoides raciborskii GIHE-MW2</name>
    <dbReference type="NCBI Taxonomy" id="2792601"/>
    <lineage>
        <taxon>Bacteria</taxon>
        <taxon>Bacillati</taxon>
        <taxon>Cyanobacteriota</taxon>
        <taxon>Cyanophyceae</taxon>
        <taxon>Oscillatoriophycideae</taxon>
        <taxon>Oscillatoriales</taxon>
        <taxon>Oscillatoriaceae</taxon>
        <taxon>Planktothricoides</taxon>
    </lineage>
</organism>
<proteinExistence type="predicted"/>
<name>A0AAU8JCF3_9CYAN</name>
<sequence length="84" mass="9272">MTTKPLEIEGTWEEIVSHADALAGCQVRVTVLSNPTQSPSPDNPAPFRPASGRSFLRHAGTWSGDDLEDCLKMVYETRRPVLFS</sequence>
<dbReference type="RefSeq" id="WP_054467335.1">
    <property type="nucleotide sequence ID" value="NZ_CP159837.1"/>
</dbReference>
<accession>A0AAU8JCF3</accession>
<dbReference type="AlphaFoldDB" id="A0AAU8JCF3"/>
<evidence type="ECO:0000313" key="1">
    <source>
        <dbReference type="EMBL" id="XCM36491.1"/>
    </source>
</evidence>
<reference evidence="1" key="1">
    <citation type="submission" date="2024-07" db="EMBL/GenBank/DDBJ databases">
        <authorList>
            <person name="Kim Y.J."/>
            <person name="Jeong J.Y."/>
        </authorList>
    </citation>
    <scope>NUCLEOTIDE SEQUENCE</scope>
    <source>
        <strain evidence="1">GIHE-MW2</strain>
    </source>
</reference>
<dbReference type="EMBL" id="CP159837">
    <property type="protein sequence ID" value="XCM36491.1"/>
    <property type="molecule type" value="Genomic_DNA"/>
</dbReference>
<gene>
    <name evidence="1" type="ORF">ABWT76_005254</name>
</gene>